<evidence type="ECO:0000256" key="1">
    <source>
        <dbReference type="SAM" id="MobiDB-lite"/>
    </source>
</evidence>
<dbReference type="Proteomes" id="UP000324536">
    <property type="component" value="Chromosome"/>
</dbReference>
<name>A0A5C1YQT7_9PROT</name>
<reference evidence="3 4" key="1">
    <citation type="submission" date="2019-09" db="EMBL/GenBank/DDBJ databases">
        <title>Genome sequencing of strain KACC 21233.</title>
        <authorList>
            <person name="Heo J."/>
            <person name="Kim S.-J."/>
            <person name="Kim J.-S."/>
            <person name="Hong S.-B."/>
            <person name="Kwon S.-W."/>
        </authorList>
    </citation>
    <scope>NUCLEOTIDE SEQUENCE [LARGE SCALE GENOMIC DNA]</scope>
    <source>
        <strain evidence="3 4">KACC 21233</strain>
    </source>
</reference>
<feature type="signal peptide" evidence="2">
    <location>
        <begin position="1"/>
        <end position="27"/>
    </location>
</feature>
<proteinExistence type="predicted"/>
<evidence type="ECO:0000256" key="2">
    <source>
        <dbReference type="SAM" id="SignalP"/>
    </source>
</evidence>
<keyword evidence="4" id="KW-1185">Reference proteome</keyword>
<evidence type="ECO:0000313" key="4">
    <source>
        <dbReference type="Proteomes" id="UP000324536"/>
    </source>
</evidence>
<protein>
    <submittedName>
        <fullName evidence="3">Uncharacterized protein</fullName>
    </submittedName>
</protein>
<dbReference type="OrthoDB" id="7271334at2"/>
<dbReference type="AlphaFoldDB" id="A0A5C1YQT7"/>
<dbReference type="KEGG" id="acek:FLP30_12185"/>
<keyword evidence="2" id="KW-0732">Signal</keyword>
<dbReference type="RefSeq" id="WP_149280042.1">
    <property type="nucleotide sequence ID" value="NZ_CP043506.1"/>
</dbReference>
<dbReference type="EMBL" id="CP043506">
    <property type="protein sequence ID" value="QEO18381.1"/>
    <property type="molecule type" value="Genomic_DNA"/>
</dbReference>
<feature type="chain" id="PRO_5022851034" evidence="2">
    <location>
        <begin position="28"/>
        <end position="152"/>
    </location>
</feature>
<organism evidence="3 4">
    <name type="scientific">Acetobacter vaccinii</name>
    <dbReference type="NCBI Taxonomy" id="2592655"/>
    <lineage>
        <taxon>Bacteria</taxon>
        <taxon>Pseudomonadati</taxon>
        <taxon>Pseudomonadota</taxon>
        <taxon>Alphaproteobacteria</taxon>
        <taxon>Acetobacterales</taxon>
        <taxon>Acetobacteraceae</taxon>
        <taxon>Acetobacter</taxon>
    </lineage>
</organism>
<accession>A0A5C1YQT7</accession>
<feature type="region of interest" description="Disordered" evidence="1">
    <location>
        <begin position="132"/>
        <end position="152"/>
    </location>
</feature>
<sequence length="152" mass="16522">MRAPWHIFSALALAPLLLLGVAPYAMAGQFSVVDEKADSEISENARIYLDGRLVATFRLDDTKRSKVIKVTTPVGRIDHSYTLCGEITIRTPEGRVETHEVSSDGLLHNPDGHRLYAMGADGFTDFFLTDPDSPTTAEHTPGHSDVCAAPIS</sequence>
<gene>
    <name evidence="3" type="ORF">FLP30_12185</name>
</gene>
<evidence type="ECO:0000313" key="3">
    <source>
        <dbReference type="EMBL" id="QEO18381.1"/>
    </source>
</evidence>